<gene>
    <name evidence="3" type="primary">LOC111011363</name>
</gene>
<dbReference type="OrthoDB" id="1596253at2759"/>
<proteinExistence type="predicted"/>
<dbReference type="GO" id="GO:0051787">
    <property type="term" value="F:misfolded protein binding"/>
    <property type="evidence" value="ECO:0007669"/>
    <property type="project" value="TreeGrafter"/>
</dbReference>
<sequence length="179" mass="19757">MNPLEHAISQNGGDLPRVELPTNPHDLPTPESLGLVLRHAQQLLSDYATTSLPRIVERLEQEGCSSDPNVRAQIQEELVQVGLSMRQFGALLLELGRTILTFRMGQSPIVFQDLVQKIISTNSATDVFRAVAESSARFSGHTTEDIANDLCSDDILAKEYIDMLATDISRRLLASTDQE</sequence>
<evidence type="ECO:0000313" key="3">
    <source>
        <dbReference type="RefSeq" id="XP_022140788.1"/>
    </source>
</evidence>
<dbReference type="AlphaFoldDB" id="A0A6J1CIT7"/>
<dbReference type="GeneID" id="111011363"/>
<dbReference type="RefSeq" id="XP_022140788.1">
    <property type="nucleotide sequence ID" value="XM_022285096.1"/>
</dbReference>
<evidence type="ECO:0000313" key="2">
    <source>
        <dbReference type="Proteomes" id="UP000504603"/>
    </source>
</evidence>
<evidence type="ECO:0000256" key="1">
    <source>
        <dbReference type="SAM" id="MobiDB-lite"/>
    </source>
</evidence>
<dbReference type="Proteomes" id="UP000504603">
    <property type="component" value="Unplaced"/>
</dbReference>
<keyword evidence="2" id="KW-1185">Reference proteome</keyword>
<dbReference type="PANTHER" id="PTHR15204">
    <property type="entry name" value="LARGE PROLINE-RICH PROTEIN BAG6"/>
    <property type="match status" value="1"/>
</dbReference>
<name>A0A6J1CIT7_MOMCH</name>
<dbReference type="GO" id="GO:0031593">
    <property type="term" value="F:polyubiquitin modification-dependent protein binding"/>
    <property type="evidence" value="ECO:0007669"/>
    <property type="project" value="TreeGrafter"/>
</dbReference>
<dbReference type="GO" id="GO:0071818">
    <property type="term" value="C:BAT3 complex"/>
    <property type="evidence" value="ECO:0007669"/>
    <property type="project" value="TreeGrafter"/>
</dbReference>
<dbReference type="GO" id="GO:0036503">
    <property type="term" value="P:ERAD pathway"/>
    <property type="evidence" value="ECO:0007669"/>
    <property type="project" value="TreeGrafter"/>
</dbReference>
<reference evidence="3" key="1">
    <citation type="submission" date="2025-08" db="UniProtKB">
        <authorList>
            <consortium name="RefSeq"/>
        </authorList>
    </citation>
    <scope>IDENTIFICATION</scope>
    <source>
        <strain evidence="3">OHB3-1</strain>
    </source>
</reference>
<dbReference type="KEGG" id="mcha:111011363"/>
<accession>A0A6J1CIT7</accession>
<dbReference type="PANTHER" id="PTHR15204:SF5">
    <property type="entry name" value="LARGE PROLINE-RICH PROTEIN BAG6 ISOFORM X1"/>
    <property type="match status" value="1"/>
</dbReference>
<feature type="region of interest" description="Disordered" evidence="1">
    <location>
        <begin position="1"/>
        <end position="25"/>
    </location>
</feature>
<organism evidence="2 3">
    <name type="scientific">Momordica charantia</name>
    <name type="common">Bitter gourd</name>
    <name type="synonym">Balsam pear</name>
    <dbReference type="NCBI Taxonomy" id="3673"/>
    <lineage>
        <taxon>Eukaryota</taxon>
        <taxon>Viridiplantae</taxon>
        <taxon>Streptophyta</taxon>
        <taxon>Embryophyta</taxon>
        <taxon>Tracheophyta</taxon>
        <taxon>Spermatophyta</taxon>
        <taxon>Magnoliopsida</taxon>
        <taxon>eudicotyledons</taxon>
        <taxon>Gunneridae</taxon>
        <taxon>Pentapetalae</taxon>
        <taxon>rosids</taxon>
        <taxon>fabids</taxon>
        <taxon>Cucurbitales</taxon>
        <taxon>Cucurbitaceae</taxon>
        <taxon>Momordiceae</taxon>
        <taxon>Momordica</taxon>
    </lineage>
</organism>
<protein>
    <submittedName>
        <fullName evidence="3">Uncharacterized protein LOC111011363 isoform X1</fullName>
    </submittedName>
</protein>